<sequence length="93" mass="9570">MKAFGRDPKSVLVGGAGNRFVRTDSEGLLVESDIGPGDSQTQGDVLDDINTVGQVGADSEFLVGTEAGTLAWEKDATVRASLGLGIGDNPTFT</sequence>
<comment type="caution">
    <text evidence="1">The sequence shown here is derived from an EMBL/GenBank/DDBJ whole genome shotgun (WGS) entry which is preliminary data.</text>
</comment>
<reference evidence="1" key="1">
    <citation type="journal article" date="2014" name="Front. Microbiol.">
        <title>High frequency of phylogenetically diverse reductive dehalogenase-homologous genes in deep subseafloor sedimentary metagenomes.</title>
        <authorList>
            <person name="Kawai M."/>
            <person name="Futagami T."/>
            <person name="Toyoda A."/>
            <person name="Takaki Y."/>
            <person name="Nishi S."/>
            <person name="Hori S."/>
            <person name="Arai W."/>
            <person name="Tsubouchi T."/>
            <person name="Morono Y."/>
            <person name="Uchiyama I."/>
            <person name="Ito T."/>
            <person name="Fujiyama A."/>
            <person name="Inagaki F."/>
            <person name="Takami H."/>
        </authorList>
    </citation>
    <scope>NUCLEOTIDE SEQUENCE</scope>
    <source>
        <strain evidence="1">Expedition CK06-06</strain>
    </source>
</reference>
<name>X0YD13_9ZZZZ</name>
<dbReference type="EMBL" id="BARS01051414">
    <property type="protein sequence ID" value="GAG45167.1"/>
    <property type="molecule type" value="Genomic_DNA"/>
</dbReference>
<evidence type="ECO:0000313" key="1">
    <source>
        <dbReference type="EMBL" id="GAG45167.1"/>
    </source>
</evidence>
<protein>
    <submittedName>
        <fullName evidence="1">Uncharacterized protein</fullName>
    </submittedName>
</protein>
<dbReference type="AlphaFoldDB" id="X0YD13"/>
<organism evidence="1">
    <name type="scientific">marine sediment metagenome</name>
    <dbReference type="NCBI Taxonomy" id="412755"/>
    <lineage>
        <taxon>unclassified sequences</taxon>
        <taxon>metagenomes</taxon>
        <taxon>ecological metagenomes</taxon>
    </lineage>
</organism>
<proteinExistence type="predicted"/>
<feature type="non-terminal residue" evidence="1">
    <location>
        <position position="93"/>
    </location>
</feature>
<gene>
    <name evidence="1" type="ORF">S01H1_76594</name>
</gene>
<accession>X0YD13</accession>